<keyword evidence="9" id="KW-1185">Reference proteome</keyword>
<gene>
    <name evidence="8" type="ORF">PIB30_035702</name>
</gene>
<keyword evidence="4" id="KW-0560">Oxidoreductase</keyword>
<evidence type="ECO:0000256" key="4">
    <source>
        <dbReference type="ARBA" id="ARBA00023002"/>
    </source>
</evidence>
<feature type="region of interest" description="Disordered" evidence="6">
    <location>
        <begin position="240"/>
        <end position="262"/>
    </location>
</feature>
<proteinExistence type="inferred from homology"/>
<dbReference type="PANTHER" id="PTHR47955:SF8">
    <property type="entry name" value="CYTOCHROME P450 71D11-LIKE"/>
    <property type="match status" value="1"/>
</dbReference>
<reference evidence="8 9" key="1">
    <citation type="journal article" date="2023" name="Plants (Basel)">
        <title>Bridging the Gap: Combining Genomics and Transcriptomics Approaches to Understand Stylosanthes scabra, an Orphan Legume from the Brazilian Caatinga.</title>
        <authorList>
            <person name="Ferreira-Neto J.R.C."/>
            <person name="da Silva M.D."/>
            <person name="Binneck E."/>
            <person name="de Melo N.F."/>
            <person name="da Silva R.H."/>
            <person name="de Melo A.L.T.M."/>
            <person name="Pandolfi V."/>
            <person name="Bustamante F.O."/>
            <person name="Brasileiro-Vidal A.C."/>
            <person name="Benko-Iseppon A.M."/>
        </authorList>
    </citation>
    <scope>NUCLEOTIDE SEQUENCE [LARGE SCALE GENOMIC DNA]</scope>
    <source>
        <tissue evidence="8">Leaves</tissue>
    </source>
</reference>
<keyword evidence="2" id="KW-0349">Heme</keyword>
<keyword evidence="3" id="KW-0479">Metal-binding</keyword>
<dbReference type="SUPFAM" id="SSF48264">
    <property type="entry name" value="Cytochrome P450"/>
    <property type="match status" value="1"/>
</dbReference>
<dbReference type="EMBL" id="JASCZI010181414">
    <property type="protein sequence ID" value="MED6183187.1"/>
    <property type="molecule type" value="Genomic_DNA"/>
</dbReference>
<evidence type="ECO:0000313" key="9">
    <source>
        <dbReference type="Proteomes" id="UP001341840"/>
    </source>
</evidence>
<evidence type="ECO:0000256" key="5">
    <source>
        <dbReference type="ARBA" id="ARBA00023004"/>
    </source>
</evidence>
<dbReference type="Gene3D" id="1.10.630.10">
    <property type="entry name" value="Cytochrome P450"/>
    <property type="match status" value="1"/>
</dbReference>
<evidence type="ECO:0000256" key="7">
    <source>
        <dbReference type="SAM" id="Phobius"/>
    </source>
</evidence>
<sequence length="262" mass="29969">MDSFPAFINLILLALASFILFITAALKIAKTIRTKVMVQLTTQKIKRFDHKIRSINAPSTRRNLCHCCFFSGIRKGCNKTYDVIFASRPKFLFSEIVTYNCTDIAFSPYGNYWKQLRKISTSELFTPKRVNSFKSIREEEFNSLIKRIIIDSKQSMMMINLTEEVISTMYAIISRAAFGSKCRDQEEFITIAKEVAMIGAGFNIGEFFPSSKWIQLLTGLRPKLERLRIKGDKILENIINDHKDNEGPSGDGDSNEDLVDVY</sequence>
<comment type="caution">
    <text evidence="8">The sequence shown here is derived from an EMBL/GenBank/DDBJ whole genome shotgun (WGS) entry which is preliminary data.</text>
</comment>
<name>A0ABU6WBG4_9FABA</name>
<dbReference type="Proteomes" id="UP001341840">
    <property type="component" value="Unassembled WGS sequence"/>
</dbReference>
<accession>A0ABU6WBG4</accession>
<feature type="transmembrane region" description="Helical" evidence="7">
    <location>
        <begin position="6"/>
        <end position="29"/>
    </location>
</feature>
<evidence type="ECO:0000313" key="8">
    <source>
        <dbReference type="EMBL" id="MED6183187.1"/>
    </source>
</evidence>
<evidence type="ECO:0000256" key="3">
    <source>
        <dbReference type="ARBA" id="ARBA00022723"/>
    </source>
</evidence>
<keyword evidence="7" id="KW-1133">Transmembrane helix</keyword>
<feature type="compositionally biased region" description="Acidic residues" evidence="6">
    <location>
        <begin position="253"/>
        <end position="262"/>
    </location>
</feature>
<keyword evidence="7" id="KW-0472">Membrane</keyword>
<evidence type="ECO:0008006" key="10">
    <source>
        <dbReference type="Google" id="ProtNLM"/>
    </source>
</evidence>
<dbReference type="Pfam" id="PF00067">
    <property type="entry name" value="p450"/>
    <property type="match status" value="1"/>
</dbReference>
<protein>
    <recommendedName>
        <fullName evidence="10">Cytochrome P450</fullName>
    </recommendedName>
</protein>
<evidence type="ECO:0000256" key="6">
    <source>
        <dbReference type="SAM" id="MobiDB-lite"/>
    </source>
</evidence>
<dbReference type="PANTHER" id="PTHR47955">
    <property type="entry name" value="CYTOCHROME P450 FAMILY 71 PROTEIN"/>
    <property type="match status" value="1"/>
</dbReference>
<comment type="similarity">
    <text evidence="1">Belongs to the cytochrome P450 family.</text>
</comment>
<dbReference type="InterPro" id="IPR036396">
    <property type="entry name" value="Cyt_P450_sf"/>
</dbReference>
<keyword evidence="5" id="KW-0408">Iron</keyword>
<keyword evidence="7" id="KW-0812">Transmembrane</keyword>
<organism evidence="8 9">
    <name type="scientific">Stylosanthes scabra</name>
    <dbReference type="NCBI Taxonomy" id="79078"/>
    <lineage>
        <taxon>Eukaryota</taxon>
        <taxon>Viridiplantae</taxon>
        <taxon>Streptophyta</taxon>
        <taxon>Embryophyta</taxon>
        <taxon>Tracheophyta</taxon>
        <taxon>Spermatophyta</taxon>
        <taxon>Magnoliopsida</taxon>
        <taxon>eudicotyledons</taxon>
        <taxon>Gunneridae</taxon>
        <taxon>Pentapetalae</taxon>
        <taxon>rosids</taxon>
        <taxon>fabids</taxon>
        <taxon>Fabales</taxon>
        <taxon>Fabaceae</taxon>
        <taxon>Papilionoideae</taxon>
        <taxon>50 kb inversion clade</taxon>
        <taxon>dalbergioids sensu lato</taxon>
        <taxon>Dalbergieae</taxon>
        <taxon>Pterocarpus clade</taxon>
        <taxon>Stylosanthes</taxon>
    </lineage>
</organism>
<evidence type="ECO:0000256" key="1">
    <source>
        <dbReference type="ARBA" id="ARBA00010617"/>
    </source>
</evidence>
<dbReference type="InterPro" id="IPR001128">
    <property type="entry name" value="Cyt_P450"/>
</dbReference>
<evidence type="ECO:0000256" key="2">
    <source>
        <dbReference type="ARBA" id="ARBA00022617"/>
    </source>
</evidence>